<reference evidence="1 2" key="2">
    <citation type="submission" date="2019-09" db="EMBL/GenBank/DDBJ databases">
        <authorList>
            <person name="Jin C."/>
        </authorList>
    </citation>
    <scope>NUCLEOTIDE SEQUENCE [LARGE SCALE GENOMIC DNA]</scope>
    <source>
        <strain evidence="1 2">AN110305</strain>
    </source>
</reference>
<sequence length="138" mass="14945">MAQESWFDRVTDNVLGGVGAFAELTKTPAGPAQSFTVNHDNVLQAAKVIQDQADQLQDLYRNSVDVLGVNLPASADLVNKDIADAWNDRLLLADDSYGARVGQYITSLNKLTGQLRDAAKQYGFTEDEVTSALGDKRA</sequence>
<evidence type="ECO:0000313" key="1">
    <source>
        <dbReference type="EMBL" id="KAA2260097.1"/>
    </source>
</evidence>
<dbReference type="AlphaFoldDB" id="A0A5B2X9E7"/>
<proteinExistence type="predicted"/>
<accession>A0A5B2X9E7</accession>
<dbReference type="OrthoDB" id="3697873at2"/>
<evidence type="ECO:0008006" key="3">
    <source>
        <dbReference type="Google" id="ProtNLM"/>
    </source>
</evidence>
<dbReference type="EMBL" id="VUOB01000037">
    <property type="protein sequence ID" value="KAA2260097.1"/>
    <property type="molecule type" value="Genomic_DNA"/>
</dbReference>
<name>A0A5B2X9E7_9PSEU</name>
<keyword evidence="2" id="KW-1185">Reference proteome</keyword>
<organism evidence="1 2">
    <name type="scientific">Solihabitans fulvus</name>
    <dbReference type="NCBI Taxonomy" id="1892852"/>
    <lineage>
        <taxon>Bacteria</taxon>
        <taxon>Bacillati</taxon>
        <taxon>Actinomycetota</taxon>
        <taxon>Actinomycetes</taxon>
        <taxon>Pseudonocardiales</taxon>
        <taxon>Pseudonocardiaceae</taxon>
        <taxon>Solihabitans</taxon>
    </lineage>
</organism>
<gene>
    <name evidence="1" type="ORF">F0L68_20430</name>
</gene>
<evidence type="ECO:0000313" key="2">
    <source>
        <dbReference type="Proteomes" id="UP000323454"/>
    </source>
</evidence>
<dbReference type="Proteomes" id="UP000323454">
    <property type="component" value="Unassembled WGS sequence"/>
</dbReference>
<dbReference type="RefSeq" id="WP_149851226.1">
    <property type="nucleotide sequence ID" value="NZ_VUOB01000037.1"/>
</dbReference>
<reference evidence="1 2" key="1">
    <citation type="submission" date="2019-09" db="EMBL/GenBank/DDBJ databases">
        <title>Goodfellowia gen. nov., a new genus of the Pseudonocardineae related to Actinoalloteichus, containing Goodfellowia coeruleoviolacea gen. nov., comb. nov. gen. nov., comb. nov.</title>
        <authorList>
            <person name="Labeda D."/>
        </authorList>
    </citation>
    <scope>NUCLEOTIDE SEQUENCE [LARGE SCALE GENOMIC DNA]</scope>
    <source>
        <strain evidence="1 2">AN110305</strain>
    </source>
</reference>
<protein>
    <recommendedName>
        <fullName evidence="3">PE family protein</fullName>
    </recommendedName>
</protein>
<comment type="caution">
    <text evidence="1">The sequence shown here is derived from an EMBL/GenBank/DDBJ whole genome shotgun (WGS) entry which is preliminary data.</text>
</comment>